<dbReference type="OrthoDB" id="4509376at2759"/>
<dbReference type="AlphaFoldDB" id="A0A1L9PSC5"/>
<dbReference type="EMBL" id="KV878131">
    <property type="protein sequence ID" value="OJJ04391.1"/>
    <property type="molecule type" value="Genomic_DNA"/>
</dbReference>
<accession>A0A1L9PSC5</accession>
<evidence type="ECO:0000256" key="1">
    <source>
        <dbReference type="SAM" id="MobiDB-lite"/>
    </source>
</evidence>
<proteinExistence type="predicted"/>
<protein>
    <submittedName>
        <fullName evidence="2">Uncharacterized protein</fullName>
    </submittedName>
</protein>
<feature type="region of interest" description="Disordered" evidence="1">
    <location>
        <begin position="107"/>
        <end position="133"/>
    </location>
</feature>
<feature type="region of interest" description="Disordered" evidence="1">
    <location>
        <begin position="150"/>
        <end position="202"/>
    </location>
</feature>
<evidence type="ECO:0000313" key="2">
    <source>
        <dbReference type="EMBL" id="OJJ04391.1"/>
    </source>
</evidence>
<feature type="compositionally biased region" description="Basic and acidic residues" evidence="1">
    <location>
        <begin position="168"/>
        <end position="192"/>
    </location>
</feature>
<feature type="region of interest" description="Disordered" evidence="1">
    <location>
        <begin position="1"/>
        <end position="64"/>
    </location>
</feature>
<sequence length="202" mass="22043">MPLRAAAPQPSQPPKESAYTQSANPVTHSPYEVKQSQEREQRSYGTAPGLITRGASSKPSTNETILAAKHRHEASLKAMQDEGDVDTDYGVEQQPNEGAIAHAVEDHSRHRMQAGAHAGAVGTAQGPGMPAYGEEVDTMAHLDRKREEHRRILGERVGRSPPVPDGETAERERLRERKLKENRELHVGDAVREATGSPVVGR</sequence>
<dbReference type="Proteomes" id="UP000184073">
    <property type="component" value="Unassembled WGS sequence"/>
</dbReference>
<evidence type="ECO:0000313" key="3">
    <source>
        <dbReference type="Proteomes" id="UP000184073"/>
    </source>
</evidence>
<dbReference type="RefSeq" id="XP_040670153.1">
    <property type="nucleotide sequence ID" value="XM_040812925.1"/>
</dbReference>
<gene>
    <name evidence="2" type="ORF">ASPVEDRAFT_43880</name>
</gene>
<reference evidence="3" key="1">
    <citation type="journal article" date="2017" name="Genome Biol.">
        <title>Comparative genomics reveals high biological diversity and specific adaptations in the industrially and medically important fungal genus Aspergillus.</title>
        <authorList>
            <person name="de Vries R.P."/>
            <person name="Riley R."/>
            <person name="Wiebenga A."/>
            <person name="Aguilar-Osorio G."/>
            <person name="Amillis S."/>
            <person name="Uchima C.A."/>
            <person name="Anderluh G."/>
            <person name="Asadollahi M."/>
            <person name="Askin M."/>
            <person name="Barry K."/>
            <person name="Battaglia E."/>
            <person name="Bayram O."/>
            <person name="Benocci T."/>
            <person name="Braus-Stromeyer S.A."/>
            <person name="Caldana C."/>
            <person name="Canovas D."/>
            <person name="Cerqueira G.C."/>
            <person name="Chen F."/>
            <person name="Chen W."/>
            <person name="Choi C."/>
            <person name="Clum A."/>
            <person name="Dos Santos R.A."/>
            <person name="Damasio A.R."/>
            <person name="Diallinas G."/>
            <person name="Emri T."/>
            <person name="Fekete E."/>
            <person name="Flipphi M."/>
            <person name="Freyberg S."/>
            <person name="Gallo A."/>
            <person name="Gournas C."/>
            <person name="Habgood R."/>
            <person name="Hainaut M."/>
            <person name="Harispe M.L."/>
            <person name="Henrissat B."/>
            <person name="Hilden K.S."/>
            <person name="Hope R."/>
            <person name="Hossain A."/>
            <person name="Karabika E."/>
            <person name="Karaffa L."/>
            <person name="Karanyi Z."/>
            <person name="Krasevec N."/>
            <person name="Kuo A."/>
            <person name="Kusch H."/>
            <person name="LaButti K."/>
            <person name="Lagendijk E.L."/>
            <person name="Lapidus A."/>
            <person name="Levasseur A."/>
            <person name="Lindquist E."/>
            <person name="Lipzen A."/>
            <person name="Logrieco A.F."/>
            <person name="MacCabe A."/>
            <person name="Maekelae M.R."/>
            <person name="Malavazi I."/>
            <person name="Melin P."/>
            <person name="Meyer V."/>
            <person name="Mielnichuk N."/>
            <person name="Miskei M."/>
            <person name="Molnar A.P."/>
            <person name="Mule G."/>
            <person name="Ngan C.Y."/>
            <person name="Orejas M."/>
            <person name="Orosz E."/>
            <person name="Ouedraogo J.P."/>
            <person name="Overkamp K.M."/>
            <person name="Park H.-S."/>
            <person name="Perrone G."/>
            <person name="Piumi F."/>
            <person name="Punt P.J."/>
            <person name="Ram A.F."/>
            <person name="Ramon A."/>
            <person name="Rauscher S."/>
            <person name="Record E."/>
            <person name="Riano-Pachon D.M."/>
            <person name="Robert V."/>
            <person name="Roehrig J."/>
            <person name="Ruller R."/>
            <person name="Salamov A."/>
            <person name="Salih N.S."/>
            <person name="Samson R.A."/>
            <person name="Sandor E."/>
            <person name="Sanguinetti M."/>
            <person name="Schuetze T."/>
            <person name="Sepcic K."/>
            <person name="Shelest E."/>
            <person name="Sherlock G."/>
            <person name="Sophianopoulou V."/>
            <person name="Squina F.M."/>
            <person name="Sun H."/>
            <person name="Susca A."/>
            <person name="Todd R.B."/>
            <person name="Tsang A."/>
            <person name="Unkles S.E."/>
            <person name="van de Wiele N."/>
            <person name="van Rossen-Uffink D."/>
            <person name="Oliveira J.V."/>
            <person name="Vesth T.C."/>
            <person name="Visser J."/>
            <person name="Yu J.-H."/>
            <person name="Zhou M."/>
            <person name="Andersen M.R."/>
            <person name="Archer D.B."/>
            <person name="Baker S.E."/>
            <person name="Benoit I."/>
            <person name="Brakhage A.A."/>
            <person name="Braus G.H."/>
            <person name="Fischer R."/>
            <person name="Frisvad J.C."/>
            <person name="Goldman G.H."/>
            <person name="Houbraken J."/>
            <person name="Oakley B."/>
            <person name="Pocsi I."/>
            <person name="Scazzocchio C."/>
            <person name="Seiboth B."/>
            <person name="vanKuyk P.A."/>
            <person name="Wortman J."/>
            <person name="Dyer P.S."/>
            <person name="Grigoriev I.V."/>
        </authorList>
    </citation>
    <scope>NUCLEOTIDE SEQUENCE [LARGE SCALE GENOMIC DNA]</scope>
    <source>
        <strain evidence="3">CBS 583.65</strain>
    </source>
</reference>
<feature type="compositionally biased region" description="Polar residues" evidence="1">
    <location>
        <begin position="18"/>
        <end position="27"/>
    </location>
</feature>
<dbReference type="VEuPathDB" id="FungiDB:ASPVEDRAFT_43880"/>
<name>A0A1L9PSC5_ASPVE</name>
<organism evidence="2 3">
    <name type="scientific">Aspergillus versicolor CBS 583.65</name>
    <dbReference type="NCBI Taxonomy" id="1036611"/>
    <lineage>
        <taxon>Eukaryota</taxon>
        <taxon>Fungi</taxon>
        <taxon>Dikarya</taxon>
        <taxon>Ascomycota</taxon>
        <taxon>Pezizomycotina</taxon>
        <taxon>Eurotiomycetes</taxon>
        <taxon>Eurotiomycetidae</taxon>
        <taxon>Eurotiales</taxon>
        <taxon>Aspergillaceae</taxon>
        <taxon>Aspergillus</taxon>
        <taxon>Aspergillus subgen. Nidulantes</taxon>
    </lineage>
</organism>
<keyword evidence="3" id="KW-1185">Reference proteome</keyword>
<feature type="compositionally biased region" description="Polar residues" evidence="1">
    <location>
        <begin position="54"/>
        <end position="64"/>
    </location>
</feature>
<dbReference type="GeneID" id="63728436"/>